<comment type="caution">
    <text evidence="4">The sequence shown here is derived from an EMBL/GenBank/DDBJ whole genome shotgun (WGS) entry which is preliminary data.</text>
</comment>
<dbReference type="InterPro" id="IPR029058">
    <property type="entry name" value="AB_hydrolase_fold"/>
</dbReference>
<keyword evidence="2" id="KW-0472">Membrane</keyword>
<dbReference type="PANTHER" id="PTHR34853">
    <property type="match status" value="1"/>
</dbReference>
<feature type="transmembrane region" description="Helical" evidence="2">
    <location>
        <begin position="170"/>
        <end position="194"/>
    </location>
</feature>
<evidence type="ECO:0000259" key="3">
    <source>
        <dbReference type="Pfam" id="PF00078"/>
    </source>
</evidence>
<dbReference type="Pfam" id="PF03583">
    <property type="entry name" value="LIP"/>
    <property type="match status" value="1"/>
</dbReference>
<proteinExistence type="predicted"/>
<evidence type="ECO:0000313" key="4">
    <source>
        <dbReference type="EMBL" id="OOQ89661.1"/>
    </source>
</evidence>
<organism evidence="4 5">
    <name type="scientific">Penicillium brasilianum</name>
    <dbReference type="NCBI Taxonomy" id="104259"/>
    <lineage>
        <taxon>Eukaryota</taxon>
        <taxon>Fungi</taxon>
        <taxon>Dikarya</taxon>
        <taxon>Ascomycota</taxon>
        <taxon>Pezizomycotina</taxon>
        <taxon>Eurotiomycetes</taxon>
        <taxon>Eurotiomycetidae</taxon>
        <taxon>Eurotiales</taxon>
        <taxon>Aspergillaceae</taxon>
        <taxon>Penicillium</taxon>
    </lineage>
</organism>
<dbReference type="GO" id="GO:0017000">
    <property type="term" value="P:antibiotic biosynthetic process"/>
    <property type="evidence" value="ECO:0007669"/>
    <property type="project" value="UniProtKB-ARBA"/>
</dbReference>
<feature type="domain" description="Reverse transcriptase" evidence="3">
    <location>
        <begin position="719"/>
        <end position="817"/>
    </location>
</feature>
<gene>
    <name evidence="4" type="ORF">PEBR_07408</name>
</gene>
<dbReference type="GO" id="GO:0016042">
    <property type="term" value="P:lipid catabolic process"/>
    <property type="evidence" value="ECO:0007669"/>
    <property type="project" value="InterPro"/>
</dbReference>
<accession>A0A1S9RWF2</accession>
<dbReference type="SUPFAM" id="SSF53474">
    <property type="entry name" value="alpha/beta-Hydrolases"/>
    <property type="match status" value="1"/>
</dbReference>
<keyword evidence="2" id="KW-1133">Transmembrane helix</keyword>
<dbReference type="InterPro" id="IPR043502">
    <property type="entry name" value="DNA/RNA_pol_sf"/>
</dbReference>
<dbReference type="AlphaFoldDB" id="A0A1S9RWF2"/>
<dbReference type="Gene3D" id="3.10.10.10">
    <property type="entry name" value="HIV Type 1 Reverse Transcriptase, subunit A, domain 1"/>
    <property type="match status" value="1"/>
</dbReference>
<name>A0A1S9RWF2_PENBI</name>
<keyword evidence="2" id="KW-0812">Transmembrane</keyword>
<feature type="transmembrane region" description="Helical" evidence="2">
    <location>
        <begin position="131"/>
        <end position="150"/>
    </location>
</feature>
<dbReference type="PANTHER" id="PTHR34853:SF5">
    <property type="entry name" value="LIP-DOMAIN-CONTAINING PROTEIN-RELATED"/>
    <property type="match status" value="1"/>
</dbReference>
<dbReference type="EMBL" id="LJBN01000104">
    <property type="protein sequence ID" value="OOQ89661.1"/>
    <property type="molecule type" value="Genomic_DNA"/>
</dbReference>
<dbReference type="Gene3D" id="3.40.50.1820">
    <property type="entry name" value="alpha/beta hydrolase"/>
    <property type="match status" value="1"/>
</dbReference>
<feature type="transmembrane region" description="Helical" evidence="2">
    <location>
        <begin position="253"/>
        <end position="275"/>
    </location>
</feature>
<evidence type="ECO:0000256" key="1">
    <source>
        <dbReference type="ARBA" id="ARBA00022801"/>
    </source>
</evidence>
<dbReference type="Gene3D" id="1.10.260.130">
    <property type="match status" value="1"/>
</dbReference>
<reference evidence="5" key="1">
    <citation type="submission" date="2015-09" db="EMBL/GenBank/DDBJ databases">
        <authorList>
            <person name="Fill T.P."/>
            <person name="Baretta J.F."/>
            <person name="de Almeida L.G."/>
            <person name="Rocha M."/>
            <person name="de Souza D.H."/>
            <person name="Malavazi I."/>
            <person name="Cerdeira L.T."/>
            <person name="Hong H."/>
            <person name="Samborskyy M."/>
            <person name="de Vasconcelos A.T."/>
            <person name="Leadlay P."/>
            <person name="Rodrigues-Filho E."/>
        </authorList>
    </citation>
    <scope>NUCLEOTIDE SEQUENCE [LARGE SCALE GENOMIC DNA]</scope>
    <source>
        <strain evidence="5">LaBioMMi 136</strain>
    </source>
</reference>
<dbReference type="Pfam" id="PF00078">
    <property type="entry name" value="RVT_1"/>
    <property type="match status" value="1"/>
</dbReference>
<dbReference type="InterPro" id="IPR005152">
    <property type="entry name" value="Lipase_secreted"/>
</dbReference>
<evidence type="ECO:0000313" key="5">
    <source>
        <dbReference type="Proteomes" id="UP000190744"/>
    </source>
</evidence>
<dbReference type="Proteomes" id="UP000190744">
    <property type="component" value="Unassembled WGS sequence"/>
</dbReference>
<evidence type="ECO:0000256" key="2">
    <source>
        <dbReference type="SAM" id="Phobius"/>
    </source>
</evidence>
<protein>
    <recommendedName>
        <fullName evidence="3">Reverse transcriptase domain-containing protein</fullName>
    </recommendedName>
</protein>
<keyword evidence="1" id="KW-0378">Hydrolase</keyword>
<sequence>MQCPLYTDLRQIFLDKIKLTDLGNSTDYDAIVSHSQATRYVAEFMLQTGLLGQFRHVEIEPEPIGDDNSKAGAGGEDDGWPENIGHLDDTLPGLIDFRYERGALMDWSSLGMTAAGTLGFRGNGDQRAPKAVLSCLGFASSLFGSVVGIIQDAVSQKPEYQLKRILITMASYRGSSVHLVVMALVAFMLAIASARPASMRILPRSVPLIPSDDPFYQPPAGFESEAPGAILREREVSVAFMGLIPDPVKAYQLLYRTTAINGSAIAAVTTIFVPLNAKKDRLLSFHTAYDSAATICNPSYNFQLGAAQTDIVSSAEQLIFQVYLLLGYIVTSPDYEGPDAAFSPGHLEGMGVLDSIRAVSSFKTLGLSTSNPMIVGTGYSGGSIATGWAASLQPTYAPELNIKGWVQGGTPANLTGTFIFVDNTLFSGLLPAAVAGLAMPSAYGAELNPLLNSVLTPKGAKVLESARTTCVVGDLIASPEMSLLSTEFQSLGDRLLYQPTVQAVLSKNMLGVNKTEIPKAPVFVYHATQDEVIPYTNASTMVKSWCSNGVSVKFTTFATGGHVTTEVVALPDVINFVQAAFAGKTAAGCSTNTELGSILNPIALGVEFEPILTKLIDVLSHLGQNDSNVKKNLNVLNEASQISSTYIHEPGTITAKLAEDLNLGRVRLASAPSIVSPLGLVPKHDGGWRRIHDLSWPPGQGLNQGIPDSWSAIEYMTIDNIYEQVIQAGLCCMIIKSDIKDAFRIVPVAEDNQHLLAFQWNDSIYGECCLPFGLATAPFLFNLFAEALHWILQCLLPTFYINNYLDDFIANARSPLVFDPTGAFDKVYNRVADYLRIPRNTKKDQQGTCVTVLGTQMDSIAMEAVCH</sequence>
<dbReference type="GO" id="GO:0072330">
    <property type="term" value="P:monocarboxylic acid biosynthetic process"/>
    <property type="evidence" value="ECO:0007669"/>
    <property type="project" value="UniProtKB-ARBA"/>
</dbReference>
<dbReference type="InterPro" id="IPR000477">
    <property type="entry name" value="RT_dom"/>
</dbReference>
<dbReference type="GO" id="GO:0004806">
    <property type="term" value="F:triacylglycerol lipase activity"/>
    <property type="evidence" value="ECO:0007669"/>
    <property type="project" value="InterPro"/>
</dbReference>
<dbReference type="SUPFAM" id="SSF56672">
    <property type="entry name" value="DNA/RNA polymerases"/>
    <property type="match status" value="1"/>
</dbReference>